<reference evidence="2 3" key="1">
    <citation type="submission" date="2018-11" db="EMBL/GenBank/DDBJ databases">
        <title>Species Designations Belie Phenotypic and Genotypic Heterogeneity in Oral Streptococci.</title>
        <authorList>
            <person name="Velsko I."/>
        </authorList>
    </citation>
    <scope>NUCLEOTIDE SEQUENCE [LARGE SCALE GENOMIC DNA]</scope>
    <source>
        <strain evidence="2 3">BCC42</strain>
    </source>
</reference>
<evidence type="ECO:0000313" key="2">
    <source>
        <dbReference type="EMBL" id="RSI53724.1"/>
    </source>
</evidence>
<evidence type="ECO:0000256" key="1">
    <source>
        <dbReference type="SAM" id="MobiDB-lite"/>
    </source>
</evidence>
<organism evidence="2 3">
    <name type="scientific">Streptococcus salivarius</name>
    <dbReference type="NCBI Taxonomy" id="1304"/>
    <lineage>
        <taxon>Bacteria</taxon>
        <taxon>Bacillati</taxon>
        <taxon>Bacillota</taxon>
        <taxon>Bacilli</taxon>
        <taxon>Lactobacillales</taxon>
        <taxon>Streptococcaceae</taxon>
        <taxon>Streptococcus</taxon>
    </lineage>
</organism>
<proteinExistence type="predicted"/>
<accession>A0AAX1Y8M0</accession>
<protein>
    <submittedName>
        <fullName evidence="2">Uncharacterized protein</fullName>
    </submittedName>
</protein>
<sequence length="73" mass="8147">MGFLQPEAEGSPTPVPETDTFERSVTSRPTISSRYINISIKGGLKSRKTPKYRSVSESDLSKINRYGREVQGK</sequence>
<dbReference type="EMBL" id="RJNF01000040">
    <property type="protein sequence ID" value="RSI53724.1"/>
    <property type="molecule type" value="Genomic_DNA"/>
</dbReference>
<name>A0AAX1Y8M0_STRSL</name>
<gene>
    <name evidence="2" type="ORF">D8867_10175</name>
</gene>
<dbReference type="AlphaFoldDB" id="A0AAX1Y8M0"/>
<evidence type="ECO:0000313" key="3">
    <source>
        <dbReference type="Proteomes" id="UP000273998"/>
    </source>
</evidence>
<comment type="caution">
    <text evidence="2">The sequence shown here is derived from an EMBL/GenBank/DDBJ whole genome shotgun (WGS) entry which is preliminary data.</text>
</comment>
<dbReference type="Proteomes" id="UP000273998">
    <property type="component" value="Unassembled WGS sequence"/>
</dbReference>
<feature type="region of interest" description="Disordered" evidence="1">
    <location>
        <begin position="1"/>
        <end position="28"/>
    </location>
</feature>